<name>A0A9X2EDJ6_9NOCA</name>
<evidence type="ECO:0000313" key="3">
    <source>
        <dbReference type="Proteomes" id="UP001139157"/>
    </source>
</evidence>
<proteinExistence type="predicted"/>
<dbReference type="PANTHER" id="PTHR34853">
    <property type="match status" value="1"/>
</dbReference>
<reference evidence="2" key="1">
    <citation type="submission" date="2022-06" db="EMBL/GenBank/DDBJ databases">
        <title>Novel species in genus nocardia.</title>
        <authorList>
            <person name="Li F."/>
        </authorList>
    </citation>
    <scope>NUCLEOTIDE SEQUENCE</scope>
    <source>
        <strain evidence="2">CDC141</strain>
    </source>
</reference>
<keyword evidence="3" id="KW-1185">Reference proteome</keyword>
<dbReference type="Pfam" id="PF03583">
    <property type="entry name" value="LIP"/>
    <property type="match status" value="1"/>
</dbReference>
<dbReference type="GO" id="GO:0004806">
    <property type="term" value="F:triacylglycerol lipase activity"/>
    <property type="evidence" value="ECO:0007669"/>
    <property type="project" value="InterPro"/>
</dbReference>
<organism evidence="2 3">
    <name type="scientific">Nocardia pulmonis</name>
    <dbReference type="NCBI Taxonomy" id="2951408"/>
    <lineage>
        <taxon>Bacteria</taxon>
        <taxon>Bacillati</taxon>
        <taxon>Actinomycetota</taxon>
        <taxon>Actinomycetes</taxon>
        <taxon>Mycobacteriales</taxon>
        <taxon>Nocardiaceae</taxon>
        <taxon>Nocardia</taxon>
    </lineage>
</organism>
<feature type="chain" id="PRO_5040861124" evidence="1">
    <location>
        <begin position="31"/>
        <end position="377"/>
    </location>
</feature>
<dbReference type="EMBL" id="JAMRXG010000030">
    <property type="protein sequence ID" value="MCM6778932.1"/>
    <property type="molecule type" value="Genomic_DNA"/>
</dbReference>
<dbReference type="Gene3D" id="3.40.50.1820">
    <property type="entry name" value="alpha/beta hydrolase"/>
    <property type="match status" value="1"/>
</dbReference>
<dbReference type="SUPFAM" id="SSF53474">
    <property type="entry name" value="alpha/beta-Hydrolases"/>
    <property type="match status" value="1"/>
</dbReference>
<feature type="signal peptide" evidence="1">
    <location>
        <begin position="1"/>
        <end position="30"/>
    </location>
</feature>
<keyword evidence="1" id="KW-0732">Signal</keyword>
<protein>
    <submittedName>
        <fullName evidence="2">Lipase family protein</fullName>
    </submittedName>
</protein>
<dbReference type="InterPro" id="IPR029058">
    <property type="entry name" value="AB_hydrolase_fold"/>
</dbReference>
<dbReference type="PANTHER" id="PTHR34853:SF1">
    <property type="entry name" value="LIPASE 5"/>
    <property type="match status" value="1"/>
</dbReference>
<evidence type="ECO:0000313" key="2">
    <source>
        <dbReference type="EMBL" id="MCM6778932.1"/>
    </source>
</evidence>
<gene>
    <name evidence="2" type="ORF">NDR86_36185</name>
</gene>
<accession>A0A9X2EDJ6</accession>
<dbReference type="InterPro" id="IPR005152">
    <property type="entry name" value="Lipase_secreted"/>
</dbReference>
<dbReference type="AlphaFoldDB" id="A0A9X2EDJ6"/>
<comment type="caution">
    <text evidence="2">The sequence shown here is derived from an EMBL/GenBank/DDBJ whole genome shotgun (WGS) entry which is preliminary data.</text>
</comment>
<dbReference type="Proteomes" id="UP001139157">
    <property type="component" value="Unassembled WGS sequence"/>
</dbReference>
<evidence type="ECO:0000256" key="1">
    <source>
        <dbReference type="SAM" id="SignalP"/>
    </source>
</evidence>
<dbReference type="GO" id="GO:0016042">
    <property type="term" value="P:lipid catabolic process"/>
    <property type="evidence" value="ECO:0007669"/>
    <property type="project" value="InterPro"/>
</dbReference>
<sequence length="377" mass="39442">MSRFPVLPPMVGAAMLSVGVLTVVPAPAAAAPEGTLIAEIAQPDGWRGMGNGSVVEYWTTGSDGSPRRASGALFLPAGRAPAEGWPIMVFEHGTSGLAAGCGRDDDIEHPGQEDPLVGAMVSRGFAVLAPDYLGLGRFGGGPHPFLETRTEADATIDLVRAVRRTHSELSRRWGVIGSSQGGHAALAAAHAAATAVPELDFRGVVAIDPASNVDRLLLPLGPDGPDMPDPVHRALMAMVLEAMRIARPDAEVDSYLTPLGRSVLDDIATMCSKQIVGRIGDLTLPELLSRPLSQGPFAAAVTAYLGVPTDGYRAPILLLLNVTDIVVFSPLHADLVAQLTANRVDFRTVVGAGMHAQLNSRMRQALDGFLATVAALR</sequence>
<dbReference type="RefSeq" id="WP_251918676.1">
    <property type="nucleotide sequence ID" value="NZ_JAMRXG010000030.1"/>
</dbReference>
<dbReference type="PIRSF" id="PIRSF029171">
    <property type="entry name" value="Esterase_LipA"/>
    <property type="match status" value="1"/>
</dbReference>